<dbReference type="GeneID" id="27347871"/>
<organism evidence="1 2">
    <name type="scientific">Cladophialophora immunda</name>
    <dbReference type="NCBI Taxonomy" id="569365"/>
    <lineage>
        <taxon>Eukaryota</taxon>
        <taxon>Fungi</taxon>
        <taxon>Dikarya</taxon>
        <taxon>Ascomycota</taxon>
        <taxon>Pezizomycotina</taxon>
        <taxon>Eurotiomycetes</taxon>
        <taxon>Chaetothyriomycetidae</taxon>
        <taxon>Chaetothyriales</taxon>
        <taxon>Herpotrichiellaceae</taxon>
        <taxon>Cladophialophora</taxon>
    </lineage>
</organism>
<protein>
    <submittedName>
        <fullName evidence="1">Uncharacterized protein</fullName>
    </submittedName>
</protein>
<reference evidence="1 2" key="1">
    <citation type="submission" date="2015-01" db="EMBL/GenBank/DDBJ databases">
        <title>The Genome Sequence of Cladophialophora immunda CBS83496.</title>
        <authorList>
            <consortium name="The Broad Institute Genomics Platform"/>
            <person name="Cuomo C."/>
            <person name="de Hoog S."/>
            <person name="Gorbushina A."/>
            <person name="Stielow B."/>
            <person name="Teixiera M."/>
            <person name="Abouelleil A."/>
            <person name="Chapman S.B."/>
            <person name="Priest M."/>
            <person name="Young S.K."/>
            <person name="Wortman J."/>
            <person name="Nusbaum C."/>
            <person name="Birren B."/>
        </authorList>
    </citation>
    <scope>NUCLEOTIDE SEQUENCE [LARGE SCALE GENOMIC DNA]</scope>
    <source>
        <strain evidence="1 2">CBS 83496</strain>
    </source>
</reference>
<sequence>MSDIMISALRRSRQETWRTIPSRAGNWALASWPFGRPPVRAEDVSILAPCLRHRALQARASIWVRTRTERRRSVGVVAIIFFDEIDGAGGDNEVQRTMLELTTKLVQKHSLSDSSSFRPTSPYPNLRSLIDN</sequence>
<dbReference type="Proteomes" id="UP000054466">
    <property type="component" value="Unassembled WGS sequence"/>
</dbReference>
<dbReference type="RefSeq" id="XP_016245727.1">
    <property type="nucleotide sequence ID" value="XM_016395871.1"/>
</dbReference>
<dbReference type="VEuPathDB" id="FungiDB:PV07_08677"/>
<evidence type="ECO:0000313" key="2">
    <source>
        <dbReference type="Proteomes" id="UP000054466"/>
    </source>
</evidence>
<keyword evidence="2" id="KW-1185">Reference proteome</keyword>
<name>A0A0D1ZCS6_9EURO</name>
<dbReference type="HOGENOM" id="CLU_1916855_0_0_1"/>
<evidence type="ECO:0000313" key="1">
    <source>
        <dbReference type="EMBL" id="KIW25511.1"/>
    </source>
</evidence>
<accession>A0A0D1ZCS6</accession>
<gene>
    <name evidence="1" type="ORF">PV07_08677</name>
</gene>
<dbReference type="EMBL" id="KN847044">
    <property type="protein sequence ID" value="KIW25511.1"/>
    <property type="molecule type" value="Genomic_DNA"/>
</dbReference>
<dbReference type="AlphaFoldDB" id="A0A0D1ZCS6"/>
<proteinExistence type="predicted"/>